<comment type="cofactor">
    <cofactor evidence="1 6">
        <name>Zn(2+)</name>
        <dbReference type="ChEBI" id="CHEBI:29105"/>
    </cofactor>
</comment>
<organism evidence="8 9">
    <name type="scientific">Planobispora longispora</name>
    <dbReference type="NCBI Taxonomy" id="28887"/>
    <lineage>
        <taxon>Bacteria</taxon>
        <taxon>Bacillati</taxon>
        <taxon>Actinomycetota</taxon>
        <taxon>Actinomycetes</taxon>
        <taxon>Streptosporangiales</taxon>
        <taxon>Streptosporangiaceae</taxon>
        <taxon>Planobispora</taxon>
    </lineage>
</organism>
<dbReference type="InterPro" id="IPR013149">
    <property type="entry name" value="ADH-like_C"/>
</dbReference>
<dbReference type="Gene3D" id="3.40.50.720">
    <property type="entry name" value="NAD(P)-binding Rossmann-like Domain"/>
    <property type="match status" value="1"/>
</dbReference>
<dbReference type="RefSeq" id="WP_203893367.1">
    <property type="nucleotide sequence ID" value="NZ_BOOH01000044.1"/>
</dbReference>
<evidence type="ECO:0000256" key="1">
    <source>
        <dbReference type="ARBA" id="ARBA00001947"/>
    </source>
</evidence>
<dbReference type="PANTHER" id="PTHR43350">
    <property type="entry name" value="NAD-DEPENDENT ALCOHOL DEHYDROGENASE"/>
    <property type="match status" value="1"/>
</dbReference>
<reference evidence="8 9" key="1">
    <citation type="submission" date="2021-01" db="EMBL/GenBank/DDBJ databases">
        <title>Whole genome shotgun sequence of Planobispora longispora NBRC 13918.</title>
        <authorList>
            <person name="Komaki H."/>
            <person name="Tamura T."/>
        </authorList>
    </citation>
    <scope>NUCLEOTIDE SEQUENCE [LARGE SCALE GENOMIC DNA]</scope>
    <source>
        <strain evidence="8 9">NBRC 13918</strain>
    </source>
</reference>
<evidence type="ECO:0000256" key="2">
    <source>
        <dbReference type="ARBA" id="ARBA00008072"/>
    </source>
</evidence>
<dbReference type="InterPro" id="IPR020843">
    <property type="entry name" value="ER"/>
</dbReference>
<comment type="caution">
    <text evidence="8">The sequence shown here is derived from an EMBL/GenBank/DDBJ whole genome shotgun (WGS) entry which is preliminary data.</text>
</comment>
<keyword evidence="3 6" id="KW-0479">Metal-binding</keyword>
<feature type="domain" description="Enoyl reductase (ER)" evidence="7">
    <location>
        <begin position="12"/>
        <end position="354"/>
    </location>
</feature>
<dbReference type="InterPro" id="IPR013154">
    <property type="entry name" value="ADH-like_N"/>
</dbReference>
<dbReference type="InterPro" id="IPR036291">
    <property type="entry name" value="NAD(P)-bd_dom_sf"/>
</dbReference>
<accession>A0A8J3RVC4</accession>
<gene>
    <name evidence="8" type="ORF">Plo01_53120</name>
</gene>
<dbReference type="PROSITE" id="PS00059">
    <property type="entry name" value="ADH_ZINC"/>
    <property type="match status" value="1"/>
</dbReference>
<dbReference type="Pfam" id="PF08240">
    <property type="entry name" value="ADH_N"/>
    <property type="match status" value="1"/>
</dbReference>
<comment type="similarity">
    <text evidence="2 6">Belongs to the zinc-containing alcohol dehydrogenase family.</text>
</comment>
<dbReference type="PANTHER" id="PTHR43350:SF21">
    <property type="entry name" value="S-NITROSOMYCOTHIOL REDUCTASE MSCR"/>
    <property type="match status" value="1"/>
</dbReference>
<keyword evidence="4 6" id="KW-0862">Zinc</keyword>
<sequence length="358" mass="37184">MRVRAAILRDPGKPFTVEDVSLSDPGPGEALVRVVGVGMCHTDVLFRMFPELPMPMIFGHEGSGVVEAVGPGVTRVAPGDHVVMSFDSCGWCRQCQAGAPSYCDEFLMRNASGLRTDGTSGATDPTGAPVAARWFGQSAFATHAVATERNLVRVDPSLPLELLGPLGCGLQTGAGSVLNVLNVRPASSIAVFGAGAVGLAAVMAAKVAGAGEIVAVDLHPGRRELALELGATRAVDGADPELAAAVGQVDCSFDTTGVPSVVTTAVGVVRPLGTCGLVGAGGGEITLQPESFAGRSIRYIFEGDAVPQQFIPELIRLWQQGRFPFDRLIRTYSLDEINEAERDSANGTTIKPVLLPGP</sequence>
<evidence type="ECO:0000256" key="3">
    <source>
        <dbReference type="ARBA" id="ARBA00022723"/>
    </source>
</evidence>
<name>A0A8J3RVC4_9ACTN</name>
<evidence type="ECO:0000313" key="9">
    <source>
        <dbReference type="Proteomes" id="UP000616724"/>
    </source>
</evidence>
<dbReference type="SMART" id="SM00829">
    <property type="entry name" value="PKS_ER"/>
    <property type="match status" value="1"/>
</dbReference>
<dbReference type="SUPFAM" id="SSF51735">
    <property type="entry name" value="NAD(P)-binding Rossmann-fold domains"/>
    <property type="match status" value="1"/>
</dbReference>
<dbReference type="Gene3D" id="3.90.180.10">
    <property type="entry name" value="Medium-chain alcohol dehydrogenases, catalytic domain"/>
    <property type="match status" value="1"/>
</dbReference>
<evidence type="ECO:0000313" key="8">
    <source>
        <dbReference type="EMBL" id="GIH78883.1"/>
    </source>
</evidence>
<dbReference type="Pfam" id="PF00107">
    <property type="entry name" value="ADH_zinc_N"/>
    <property type="match status" value="1"/>
</dbReference>
<dbReference type="SUPFAM" id="SSF50129">
    <property type="entry name" value="GroES-like"/>
    <property type="match status" value="1"/>
</dbReference>
<dbReference type="InterPro" id="IPR011032">
    <property type="entry name" value="GroES-like_sf"/>
</dbReference>
<dbReference type="Proteomes" id="UP000616724">
    <property type="component" value="Unassembled WGS sequence"/>
</dbReference>
<dbReference type="CDD" id="cd08278">
    <property type="entry name" value="benzyl_alcohol_DH"/>
    <property type="match status" value="1"/>
</dbReference>
<dbReference type="EMBL" id="BOOH01000044">
    <property type="protein sequence ID" value="GIH78883.1"/>
    <property type="molecule type" value="Genomic_DNA"/>
</dbReference>
<dbReference type="GO" id="GO:0016491">
    <property type="term" value="F:oxidoreductase activity"/>
    <property type="evidence" value="ECO:0007669"/>
    <property type="project" value="UniProtKB-KW"/>
</dbReference>
<protein>
    <submittedName>
        <fullName evidence="8">Aryl-alcohol dehydrogenase</fullName>
    </submittedName>
</protein>
<dbReference type="InterPro" id="IPR002328">
    <property type="entry name" value="ADH_Zn_CS"/>
</dbReference>
<evidence type="ECO:0000256" key="6">
    <source>
        <dbReference type="RuleBase" id="RU361277"/>
    </source>
</evidence>
<dbReference type="AlphaFoldDB" id="A0A8J3RVC4"/>
<dbReference type="GO" id="GO:0008270">
    <property type="term" value="F:zinc ion binding"/>
    <property type="evidence" value="ECO:0007669"/>
    <property type="project" value="InterPro"/>
</dbReference>
<evidence type="ECO:0000256" key="4">
    <source>
        <dbReference type="ARBA" id="ARBA00022833"/>
    </source>
</evidence>
<evidence type="ECO:0000256" key="5">
    <source>
        <dbReference type="ARBA" id="ARBA00023002"/>
    </source>
</evidence>
<proteinExistence type="inferred from homology"/>
<keyword evidence="9" id="KW-1185">Reference proteome</keyword>
<evidence type="ECO:0000259" key="7">
    <source>
        <dbReference type="SMART" id="SM00829"/>
    </source>
</evidence>
<keyword evidence="5" id="KW-0560">Oxidoreductase</keyword>